<keyword evidence="3" id="KW-1185">Reference proteome</keyword>
<gene>
    <name evidence="2" type="ORF">HETSPECPRED_000605</name>
</gene>
<name>A0A8H3GA54_9LECA</name>
<sequence>MLAHPVKIYLFKNIRFAAPPVGNLRWAKPAQPAKETTIQDGSYGPICVQAPLKGPQVTGPGASSPIGQAINQFLGGIPVPSFKAASEDCLFLDVYVPARAVKDPSLRLPVISWFYGGAFTFGGKDQFQPVLPLYSGTGPIEQSKGNVIFVSSNYRVGAYGFLAGSTMEKEGLPNAGLYDQHAALQWIQDYIGLLGGDKTQVSAWGESAGASSILHQLVAFGGTQDPLFSKAVMLSPAFGFKFDRKGGLEQTFQNFTELAGCAGKGVACLRAASAETLNSANTKLNIAGPPGTFAVGPSTDGNLIRQLPALEFASGKNPAPSSLAYVYFPTNGSFTRKACHPYMGHDPIIVIDHLWLFKRSSSPRQSKGNFYKGISSLILSHVANEPDLFTPLNIKSDADFTAFLDSQFPPYAKAAGVNAAIEARYPPISSGTTHNYTTEFDRTKAVIGDNSFYCNIRYLTDAYSPKTYNLKYSTTPALHATDLLPTFYNLNLDLPLLNSSLSLPLIPGFGPFAQAYQSYLVSHARSGDPNPYRKAINLPPAIPWPKPGNGADALTGVLEATDLGFRVITDPQTEKSTCAFWVQVAAAVTALGGLAPPGSVVPTTLVPVSGDPSRNYGA</sequence>
<comment type="caution">
    <text evidence="2">The sequence shown here is derived from an EMBL/GenBank/DDBJ whole genome shotgun (WGS) entry which is preliminary data.</text>
</comment>
<dbReference type="OrthoDB" id="408631at2759"/>
<dbReference type="EMBL" id="CAJPDS010000103">
    <property type="protein sequence ID" value="CAF9937649.1"/>
    <property type="molecule type" value="Genomic_DNA"/>
</dbReference>
<reference evidence="2" key="1">
    <citation type="submission" date="2021-03" db="EMBL/GenBank/DDBJ databases">
        <authorList>
            <person name="Tagirdzhanova G."/>
        </authorList>
    </citation>
    <scope>NUCLEOTIDE SEQUENCE</scope>
</reference>
<feature type="domain" description="Carboxylesterase type B" evidence="1">
    <location>
        <begin position="7"/>
        <end position="317"/>
    </location>
</feature>
<evidence type="ECO:0000313" key="2">
    <source>
        <dbReference type="EMBL" id="CAF9937649.1"/>
    </source>
</evidence>
<proteinExistence type="predicted"/>
<dbReference type="AlphaFoldDB" id="A0A8H3GA54"/>
<organism evidence="2 3">
    <name type="scientific">Heterodermia speciosa</name>
    <dbReference type="NCBI Taxonomy" id="116794"/>
    <lineage>
        <taxon>Eukaryota</taxon>
        <taxon>Fungi</taxon>
        <taxon>Dikarya</taxon>
        <taxon>Ascomycota</taxon>
        <taxon>Pezizomycotina</taxon>
        <taxon>Lecanoromycetes</taxon>
        <taxon>OSLEUM clade</taxon>
        <taxon>Lecanoromycetidae</taxon>
        <taxon>Caliciales</taxon>
        <taxon>Physciaceae</taxon>
        <taxon>Heterodermia</taxon>
    </lineage>
</organism>
<dbReference type="Gene3D" id="3.40.50.1820">
    <property type="entry name" value="alpha/beta hydrolase"/>
    <property type="match status" value="2"/>
</dbReference>
<evidence type="ECO:0000313" key="3">
    <source>
        <dbReference type="Proteomes" id="UP000664521"/>
    </source>
</evidence>
<dbReference type="PANTHER" id="PTHR11559">
    <property type="entry name" value="CARBOXYLESTERASE"/>
    <property type="match status" value="1"/>
</dbReference>
<dbReference type="PROSITE" id="PS00941">
    <property type="entry name" value="CARBOXYLESTERASE_B_2"/>
    <property type="match status" value="1"/>
</dbReference>
<dbReference type="InterPro" id="IPR002018">
    <property type="entry name" value="CarbesteraseB"/>
</dbReference>
<dbReference type="SUPFAM" id="SSF53474">
    <property type="entry name" value="alpha/beta-Hydrolases"/>
    <property type="match status" value="1"/>
</dbReference>
<evidence type="ECO:0000259" key="1">
    <source>
        <dbReference type="Pfam" id="PF00135"/>
    </source>
</evidence>
<accession>A0A8H3GA54</accession>
<dbReference type="InterPro" id="IPR050309">
    <property type="entry name" value="Type-B_Carboxylest/Lipase"/>
</dbReference>
<protein>
    <recommendedName>
        <fullName evidence="1">Carboxylesterase type B domain-containing protein</fullName>
    </recommendedName>
</protein>
<dbReference type="Pfam" id="PF00135">
    <property type="entry name" value="COesterase"/>
    <property type="match status" value="1"/>
</dbReference>
<dbReference type="Proteomes" id="UP000664521">
    <property type="component" value="Unassembled WGS sequence"/>
</dbReference>
<dbReference type="InterPro" id="IPR029058">
    <property type="entry name" value="AB_hydrolase_fold"/>
</dbReference>
<dbReference type="InterPro" id="IPR019819">
    <property type="entry name" value="Carboxylesterase_B_CS"/>
</dbReference>